<keyword evidence="5" id="KW-0807">Transducer</keyword>
<feature type="region of interest" description="Disordered" evidence="8">
    <location>
        <begin position="313"/>
        <end position="333"/>
    </location>
</feature>
<feature type="compositionally biased region" description="Basic and acidic residues" evidence="8">
    <location>
        <begin position="359"/>
        <end position="369"/>
    </location>
</feature>
<dbReference type="GO" id="GO:0016042">
    <property type="term" value="P:lipid catabolic process"/>
    <property type="evidence" value="ECO:0007669"/>
    <property type="project" value="UniProtKB-KW"/>
</dbReference>
<dbReference type="GO" id="GO:0048015">
    <property type="term" value="P:phosphatidylinositol-mediated signaling"/>
    <property type="evidence" value="ECO:0007669"/>
    <property type="project" value="TreeGrafter"/>
</dbReference>
<evidence type="ECO:0000256" key="4">
    <source>
        <dbReference type="ARBA" id="ARBA00023098"/>
    </source>
</evidence>
<dbReference type="PANTHER" id="PTHR10336">
    <property type="entry name" value="PHOSPHOINOSITIDE-SPECIFIC PHOSPHOLIPASE C FAMILY PROTEIN"/>
    <property type="match status" value="1"/>
</dbReference>
<reference evidence="11 12" key="1">
    <citation type="submission" date="2024-05" db="EMBL/GenBank/DDBJ databases">
        <authorList>
            <person name="Wallberg A."/>
        </authorList>
    </citation>
    <scope>NUCLEOTIDE SEQUENCE [LARGE SCALE GENOMIC DNA]</scope>
</reference>
<dbReference type="EC" id="3.1.4.11" evidence="1 6"/>
<dbReference type="SMART" id="SM00149">
    <property type="entry name" value="PLCYc"/>
    <property type="match status" value="1"/>
</dbReference>
<keyword evidence="12" id="KW-1185">Reference proteome</keyword>
<keyword evidence="2 6" id="KW-0378">Hydrolase</keyword>
<protein>
    <recommendedName>
        <fullName evidence="1 6">Phosphoinositide phospholipase C</fullName>
        <ecNumber evidence="1 6">3.1.4.11</ecNumber>
    </recommendedName>
</protein>
<proteinExistence type="predicted"/>
<name>A0AAV2RNM6_MEGNR</name>
<dbReference type="SUPFAM" id="SSF49562">
    <property type="entry name" value="C2 domain (Calcium/lipid-binding domain, CaLB)"/>
    <property type="match status" value="1"/>
</dbReference>
<dbReference type="PROSITE" id="PS50008">
    <property type="entry name" value="PIPLC_Y_DOMAIN"/>
    <property type="match status" value="1"/>
</dbReference>
<evidence type="ECO:0000256" key="2">
    <source>
        <dbReference type="ARBA" id="ARBA00022801"/>
    </source>
</evidence>
<dbReference type="InterPro" id="IPR001711">
    <property type="entry name" value="PLipase_C_Pinositol-sp_Y"/>
</dbReference>
<comment type="caution">
    <text evidence="11">The sequence shown here is derived from an EMBL/GenBank/DDBJ whole genome shotgun (WGS) entry which is preliminary data.</text>
</comment>
<evidence type="ECO:0000259" key="10">
    <source>
        <dbReference type="PROSITE" id="PS50008"/>
    </source>
</evidence>
<sequence>GTSLTNIHPLLSSYVNYAQPVHFGGFDKAEEKNIHHNMSSFSESMALAYLKNQAVDFVNYNKRQMSRIYPKGARVDSSNYMPQIFWNAGCHMVALNYQTPDLPMQLNCGKFEYNGNCGYLIKPDFMRLADKQFDPFSESAVDGIVAKEISVKVIAGQFLSDKKVGTYVEVDLYGLPTDTIRKEFRTGVIPGNALNPQYCDDAFTFRKVVLPDLAVLRFGVFDEGGGFLGQRILPLDGLQNGYHHISLRTEGNFPISLAMLFCCITNKVYVPDGLGDMLDALSDPRAFMNAQEKRDQQMKAMGIDTSDTAGIQLKGGAAKKPGKPGEKGKDEKAEAEPFMTFDPITIDFVQAQKTFQKANKKEQKAVDTMKKKHKKERESMQKKHCTTIEKAAKGKSNVEDDPAIQKIVTDQMKSWTELMTRHRREDWTMMKDQIKNQEELIKEHFKLELENQVKALEGDFERRNKEMKAAQAKAAVELVKEINADKSLKSKQEKDRRIKEKQQANTKNVIMERKQVGIKQGKAKEKLKKTHDKQLANLGQEITMAIQYYETATEELNQRERMEFYC</sequence>
<dbReference type="Proteomes" id="UP001497623">
    <property type="component" value="Unassembled WGS sequence"/>
</dbReference>
<keyword evidence="7" id="KW-0175">Coiled coil</keyword>
<dbReference type="AlphaFoldDB" id="A0AAV2RNM6"/>
<dbReference type="EMBL" id="CAXKWB010025344">
    <property type="protein sequence ID" value="CAL4127978.1"/>
    <property type="molecule type" value="Genomic_DNA"/>
</dbReference>
<dbReference type="GO" id="GO:0051209">
    <property type="term" value="P:release of sequestered calcium ion into cytosol"/>
    <property type="evidence" value="ECO:0007669"/>
    <property type="project" value="TreeGrafter"/>
</dbReference>
<feature type="coiled-coil region" evidence="7">
    <location>
        <begin position="446"/>
        <end position="473"/>
    </location>
</feature>
<evidence type="ECO:0000259" key="9">
    <source>
        <dbReference type="PROSITE" id="PS50004"/>
    </source>
</evidence>
<dbReference type="CDD" id="cd00275">
    <property type="entry name" value="C2_PLC_like"/>
    <property type="match status" value="1"/>
</dbReference>
<accession>A0AAV2RNM6</accession>
<dbReference type="FunFam" id="2.60.40.150:FF:000008">
    <property type="entry name" value="1-phosphatidylinositol 4,5-bisphosphate phosphodiesterase"/>
    <property type="match status" value="1"/>
</dbReference>
<evidence type="ECO:0000256" key="6">
    <source>
        <dbReference type="RuleBase" id="RU361133"/>
    </source>
</evidence>
<dbReference type="SMART" id="SM00239">
    <property type="entry name" value="C2"/>
    <property type="match status" value="1"/>
</dbReference>
<evidence type="ECO:0000313" key="12">
    <source>
        <dbReference type="Proteomes" id="UP001497623"/>
    </source>
</evidence>
<feature type="domain" description="PI-PLC Y-box" evidence="10">
    <location>
        <begin position="11"/>
        <end position="127"/>
    </location>
</feature>
<dbReference type="Gene3D" id="3.20.20.190">
    <property type="entry name" value="Phosphatidylinositol (PI) phosphodiesterase"/>
    <property type="match status" value="1"/>
</dbReference>
<dbReference type="Gene3D" id="2.60.40.150">
    <property type="entry name" value="C2 domain"/>
    <property type="match status" value="1"/>
</dbReference>
<evidence type="ECO:0000313" key="11">
    <source>
        <dbReference type="EMBL" id="CAL4127978.1"/>
    </source>
</evidence>
<keyword evidence="3 6" id="KW-0442">Lipid degradation</keyword>
<feature type="non-terminal residue" evidence="11">
    <location>
        <position position="1"/>
    </location>
</feature>
<dbReference type="InterPro" id="IPR035892">
    <property type="entry name" value="C2_domain_sf"/>
</dbReference>
<dbReference type="InterPro" id="IPR017946">
    <property type="entry name" value="PLC-like_Pdiesterase_TIM-brl"/>
</dbReference>
<feature type="compositionally biased region" description="Basic and acidic residues" evidence="8">
    <location>
        <begin position="323"/>
        <end position="333"/>
    </location>
</feature>
<comment type="catalytic activity">
    <reaction evidence="6">
        <text>a 1,2-diacyl-sn-glycero-3-phospho-(1D-myo-inositol-4,5-bisphosphate) + H2O = 1D-myo-inositol 1,4,5-trisphosphate + a 1,2-diacyl-sn-glycerol + H(+)</text>
        <dbReference type="Rhea" id="RHEA:33179"/>
        <dbReference type="ChEBI" id="CHEBI:15377"/>
        <dbReference type="ChEBI" id="CHEBI:15378"/>
        <dbReference type="ChEBI" id="CHEBI:17815"/>
        <dbReference type="ChEBI" id="CHEBI:58456"/>
        <dbReference type="ChEBI" id="CHEBI:203600"/>
        <dbReference type="EC" id="3.1.4.11"/>
    </reaction>
</comment>
<feature type="region of interest" description="Disordered" evidence="8">
    <location>
        <begin position="359"/>
        <end position="384"/>
    </location>
</feature>
<feature type="domain" description="C2" evidence="9">
    <location>
        <begin position="127"/>
        <end position="255"/>
    </location>
</feature>
<dbReference type="PANTHER" id="PTHR10336:SF36">
    <property type="entry name" value="1-PHOSPHATIDYLINOSITOL 4,5-BISPHOSPHATE PHOSPHODIESTERASE BETA-4"/>
    <property type="match status" value="1"/>
</dbReference>
<dbReference type="InterPro" id="IPR042531">
    <property type="entry name" value="PLC-beta_C_sf"/>
</dbReference>
<organism evidence="11 12">
    <name type="scientific">Meganyctiphanes norvegica</name>
    <name type="common">Northern krill</name>
    <name type="synonym">Thysanopoda norvegica</name>
    <dbReference type="NCBI Taxonomy" id="48144"/>
    <lineage>
        <taxon>Eukaryota</taxon>
        <taxon>Metazoa</taxon>
        <taxon>Ecdysozoa</taxon>
        <taxon>Arthropoda</taxon>
        <taxon>Crustacea</taxon>
        <taxon>Multicrustacea</taxon>
        <taxon>Malacostraca</taxon>
        <taxon>Eumalacostraca</taxon>
        <taxon>Eucarida</taxon>
        <taxon>Euphausiacea</taxon>
        <taxon>Euphausiidae</taxon>
        <taxon>Meganyctiphanes</taxon>
    </lineage>
</organism>
<dbReference type="InterPro" id="IPR001192">
    <property type="entry name" value="PI-PLC_fam"/>
</dbReference>
<dbReference type="PROSITE" id="PS50004">
    <property type="entry name" value="C2"/>
    <property type="match status" value="1"/>
</dbReference>
<evidence type="ECO:0000256" key="1">
    <source>
        <dbReference type="ARBA" id="ARBA00012368"/>
    </source>
</evidence>
<dbReference type="GO" id="GO:0004435">
    <property type="term" value="F:phosphatidylinositol-4,5-bisphosphate phospholipase C activity"/>
    <property type="evidence" value="ECO:0007669"/>
    <property type="project" value="UniProtKB-EC"/>
</dbReference>
<dbReference type="PRINTS" id="PR00390">
    <property type="entry name" value="PHPHLIPASEC"/>
</dbReference>
<evidence type="ECO:0000256" key="3">
    <source>
        <dbReference type="ARBA" id="ARBA00022963"/>
    </source>
</evidence>
<gene>
    <name evidence="11" type="ORF">MNOR_LOCUS25948</name>
</gene>
<dbReference type="Gene3D" id="1.20.1230.10">
    <property type="entry name" value="Phospholipase C beta, distal C-terminal domain"/>
    <property type="match status" value="1"/>
</dbReference>
<evidence type="ECO:0000256" key="7">
    <source>
        <dbReference type="SAM" id="Coils"/>
    </source>
</evidence>
<dbReference type="GO" id="GO:0046488">
    <property type="term" value="P:phosphatidylinositol metabolic process"/>
    <property type="evidence" value="ECO:0007669"/>
    <property type="project" value="TreeGrafter"/>
</dbReference>
<dbReference type="SUPFAM" id="SSF51695">
    <property type="entry name" value="PLC-like phosphodiesterases"/>
    <property type="match status" value="1"/>
</dbReference>
<keyword evidence="4 6" id="KW-0443">Lipid metabolism</keyword>
<dbReference type="InterPro" id="IPR000008">
    <property type="entry name" value="C2_dom"/>
</dbReference>
<evidence type="ECO:0000256" key="5">
    <source>
        <dbReference type="ARBA" id="ARBA00023224"/>
    </source>
</evidence>
<evidence type="ECO:0000256" key="8">
    <source>
        <dbReference type="SAM" id="MobiDB-lite"/>
    </source>
</evidence>
<dbReference type="Pfam" id="PF00387">
    <property type="entry name" value="PI-PLC-Y"/>
    <property type="match status" value="1"/>
</dbReference>
<dbReference type="SUPFAM" id="SSF69989">
    <property type="entry name" value="C-terminal domain of PLC-beta"/>
    <property type="match status" value="1"/>
</dbReference>